<dbReference type="InterPro" id="IPR036388">
    <property type="entry name" value="WH-like_DNA-bd_sf"/>
</dbReference>
<keyword evidence="2" id="KW-0238">DNA-binding</keyword>
<dbReference type="PANTHER" id="PTHR33204:SF37">
    <property type="entry name" value="HTH-TYPE TRANSCRIPTIONAL REGULATOR YODB"/>
    <property type="match status" value="1"/>
</dbReference>
<sequence>MDKQKKVSPDGPFAVAGMVESILGCKWSLTVLHLVRNGIVRPGAMEHAVPGLSAKVLNERLRKLTRYGILDKHSYAEIPPRVEYRLTEFGGRFAALLDSVRNLQDDLDRSV</sequence>
<evidence type="ECO:0000256" key="2">
    <source>
        <dbReference type="ARBA" id="ARBA00023125"/>
    </source>
</evidence>
<feature type="domain" description="HTH hxlR-type" evidence="4">
    <location>
        <begin position="8"/>
        <end position="111"/>
    </location>
</feature>
<dbReference type="Gene3D" id="1.10.10.10">
    <property type="entry name" value="Winged helix-like DNA-binding domain superfamily/Winged helix DNA-binding domain"/>
    <property type="match status" value="1"/>
</dbReference>
<evidence type="ECO:0000259" key="4">
    <source>
        <dbReference type="PROSITE" id="PS51118"/>
    </source>
</evidence>
<evidence type="ECO:0000313" key="5">
    <source>
        <dbReference type="EMBL" id="MBK6973673.1"/>
    </source>
</evidence>
<dbReference type="PANTHER" id="PTHR33204">
    <property type="entry name" value="TRANSCRIPTIONAL REGULATOR, MARR FAMILY"/>
    <property type="match status" value="1"/>
</dbReference>
<dbReference type="InterPro" id="IPR002577">
    <property type="entry name" value="HTH_HxlR"/>
</dbReference>
<dbReference type="AlphaFoldDB" id="A0A9D7HMF2"/>
<keyword evidence="1" id="KW-0805">Transcription regulation</keyword>
<accession>A0A9D7HMF2</accession>
<dbReference type="EMBL" id="JADJEV010000003">
    <property type="protein sequence ID" value="MBK6973673.1"/>
    <property type="molecule type" value="Genomic_DNA"/>
</dbReference>
<keyword evidence="3" id="KW-0804">Transcription</keyword>
<dbReference type="GO" id="GO:0003677">
    <property type="term" value="F:DNA binding"/>
    <property type="evidence" value="ECO:0007669"/>
    <property type="project" value="UniProtKB-KW"/>
</dbReference>
<organism evidence="5 6">
    <name type="scientific">Candidatus Methylophosphatis roskildensis</name>
    <dbReference type="NCBI Taxonomy" id="2899263"/>
    <lineage>
        <taxon>Bacteria</taxon>
        <taxon>Pseudomonadati</taxon>
        <taxon>Pseudomonadota</taxon>
        <taxon>Betaproteobacteria</taxon>
        <taxon>Nitrosomonadales</taxon>
        <taxon>Sterolibacteriaceae</taxon>
        <taxon>Candidatus Methylophosphatis</taxon>
    </lineage>
</organism>
<dbReference type="Pfam" id="PF01638">
    <property type="entry name" value="HxlR"/>
    <property type="match status" value="1"/>
</dbReference>
<reference evidence="5" key="1">
    <citation type="submission" date="2020-10" db="EMBL/GenBank/DDBJ databases">
        <title>Connecting structure to function with the recovery of over 1000 high-quality activated sludge metagenome-assembled genomes encoding full-length rRNA genes using long-read sequencing.</title>
        <authorList>
            <person name="Singleton C.M."/>
            <person name="Petriglieri F."/>
            <person name="Kristensen J.M."/>
            <person name="Kirkegaard R.H."/>
            <person name="Michaelsen T.Y."/>
            <person name="Andersen M.H."/>
            <person name="Karst S.M."/>
            <person name="Dueholm M.S."/>
            <person name="Nielsen P.H."/>
            <person name="Albertsen M."/>
        </authorList>
    </citation>
    <scope>NUCLEOTIDE SEQUENCE</scope>
    <source>
        <strain evidence="5">Bjer_18-Q3-R1-45_BAT3C.347</strain>
    </source>
</reference>
<proteinExistence type="predicted"/>
<dbReference type="SUPFAM" id="SSF46785">
    <property type="entry name" value="Winged helix' DNA-binding domain"/>
    <property type="match status" value="1"/>
</dbReference>
<dbReference type="Proteomes" id="UP000807785">
    <property type="component" value="Unassembled WGS sequence"/>
</dbReference>
<evidence type="ECO:0000313" key="6">
    <source>
        <dbReference type="Proteomes" id="UP000807785"/>
    </source>
</evidence>
<gene>
    <name evidence="5" type="ORF">IPH26_12285</name>
</gene>
<dbReference type="PROSITE" id="PS51118">
    <property type="entry name" value="HTH_HXLR"/>
    <property type="match status" value="1"/>
</dbReference>
<name>A0A9D7HMF2_9PROT</name>
<evidence type="ECO:0000256" key="1">
    <source>
        <dbReference type="ARBA" id="ARBA00023015"/>
    </source>
</evidence>
<evidence type="ECO:0000256" key="3">
    <source>
        <dbReference type="ARBA" id="ARBA00023163"/>
    </source>
</evidence>
<dbReference type="InterPro" id="IPR036390">
    <property type="entry name" value="WH_DNA-bd_sf"/>
</dbReference>
<comment type="caution">
    <text evidence="5">The sequence shown here is derived from an EMBL/GenBank/DDBJ whole genome shotgun (WGS) entry which is preliminary data.</text>
</comment>
<protein>
    <submittedName>
        <fullName evidence="5">Helix-turn-helix transcriptional regulator</fullName>
    </submittedName>
</protein>